<name>A0A1I1N0Q5_9BACT</name>
<dbReference type="AlphaFoldDB" id="A0A1I1N0Q5"/>
<dbReference type="Proteomes" id="UP000199514">
    <property type="component" value="Unassembled WGS sequence"/>
</dbReference>
<evidence type="ECO:0000313" key="2">
    <source>
        <dbReference type="Proteomes" id="UP000199514"/>
    </source>
</evidence>
<dbReference type="STRING" id="927664.SAMN05421780_11223"/>
<organism evidence="1 2">
    <name type="scientific">Flexibacter flexilis DSM 6793</name>
    <dbReference type="NCBI Taxonomy" id="927664"/>
    <lineage>
        <taxon>Bacteria</taxon>
        <taxon>Pseudomonadati</taxon>
        <taxon>Bacteroidota</taxon>
        <taxon>Cytophagia</taxon>
        <taxon>Cytophagales</taxon>
        <taxon>Flexibacteraceae</taxon>
        <taxon>Flexibacter</taxon>
    </lineage>
</organism>
<evidence type="ECO:0008006" key="3">
    <source>
        <dbReference type="Google" id="ProtNLM"/>
    </source>
</evidence>
<protein>
    <recommendedName>
        <fullName evidence="3">PIN domain-containing protein</fullName>
    </recommendedName>
</protein>
<keyword evidence="2" id="KW-1185">Reference proteome</keyword>
<dbReference type="OrthoDB" id="9791067at2"/>
<sequence length="168" mass="19741">MKIERNTRLMADANVLINDFFYRQPDFGMGRVVPERQAQIELYRQKVHQTLEELSKIDGIQVFIPTYMFLRVASLLADLFVPNELAKQELLYLRNNYNMIDITLPDIEQVLWQVQTTPNTELDLDMEDYFLLHACRAAQCSHLLTSTRKGYELLEEIVLVRPESVIFE</sequence>
<dbReference type="EMBL" id="FOLE01000012">
    <property type="protein sequence ID" value="SFC91284.1"/>
    <property type="molecule type" value="Genomic_DNA"/>
</dbReference>
<proteinExistence type="predicted"/>
<evidence type="ECO:0000313" key="1">
    <source>
        <dbReference type="EMBL" id="SFC91284.1"/>
    </source>
</evidence>
<dbReference type="RefSeq" id="WP_091516031.1">
    <property type="nucleotide sequence ID" value="NZ_FOLE01000012.1"/>
</dbReference>
<gene>
    <name evidence="1" type="ORF">SAMN05421780_11223</name>
</gene>
<accession>A0A1I1N0Q5</accession>
<reference evidence="1 2" key="1">
    <citation type="submission" date="2016-10" db="EMBL/GenBank/DDBJ databases">
        <authorList>
            <person name="de Groot N.N."/>
        </authorList>
    </citation>
    <scope>NUCLEOTIDE SEQUENCE [LARGE SCALE GENOMIC DNA]</scope>
    <source>
        <strain evidence="1 2">DSM 6793</strain>
    </source>
</reference>